<evidence type="ECO:0000256" key="1">
    <source>
        <dbReference type="ARBA" id="ARBA00022723"/>
    </source>
</evidence>
<dbReference type="PANTHER" id="PTHR45798">
    <property type="entry name" value="RING-H2 FINGER PROTEIN ATL61-RELATED-RELATED"/>
    <property type="match status" value="1"/>
</dbReference>
<dbReference type="Gene3D" id="3.30.40.10">
    <property type="entry name" value="Zinc/RING finger domain, C3HC4 (zinc finger)"/>
    <property type="match status" value="1"/>
</dbReference>
<name>A0A2N5STA1_9BASI</name>
<dbReference type="InterPro" id="IPR011016">
    <property type="entry name" value="Znf_RING-CH"/>
</dbReference>
<reference evidence="6 7" key="1">
    <citation type="submission" date="2017-11" db="EMBL/GenBank/DDBJ databases">
        <title>De novo assembly and phasing of dikaryotic genomes from two isolates of Puccinia coronata f. sp. avenae, the causal agent of oat crown rust.</title>
        <authorList>
            <person name="Miller M.E."/>
            <person name="Zhang Y."/>
            <person name="Omidvar V."/>
            <person name="Sperschneider J."/>
            <person name="Schwessinger B."/>
            <person name="Raley C."/>
            <person name="Palmer J.M."/>
            <person name="Garnica D."/>
            <person name="Upadhyaya N."/>
            <person name="Rathjen J."/>
            <person name="Taylor J.M."/>
            <person name="Park R.F."/>
            <person name="Dodds P.N."/>
            <person name="Hirsch C.D."/>
            <person name="Kianian S.F."/>
            <person name="Figueroa M."/>
        </authorList>
    </citation>
    <scope>NUCLEOTIDE SEQUENCE [LARGE SCALE GENOMIC DNA]</scope>
    <source>
        <strain evidence="6">12NC29</strain>
    </source>
</reference>
<protein>
    <recommendedName>
        <fullName evidence="5">RING-type domain-containing protein</fullName>
    </recommendedName>
</protein>
<dbReference type="PROSITE" id="PS50089">
    <property type="entry name" value="ZF_RING_2"/>
    <property type="match status" value="1"/>
</dbReference>
<evidence type="ECO:0000313" key="7">
    <source>
        <dbReference type="Proteomes" id="UP000235388"/>
    </source>
</evidence>
<dbReference type="Proteomes" id="UP000235388">
    <property type="component" value="Unassembled WGS sequence"/>
</dbReference>
<evidence type="ECO:0000259" key="5">
    <source>
        <dbReference type="PROSITE" id="PS50089"/>
    </source>
</evidence>
<dbReference type="PANTHER" id="PTHR45798:SF97">
    <property type="entry name" value="ALCOHOL-SENSITIVE RING FINGER PROTEIN 1"/>
    <property type="match status" value="1"/>
</dbReference>
<evidence type="ECO:0000256" key="4">
    <source>
        <dbReference type="PROSITE-ProRule" id="PRU00175"/>
    </source>
</evidence>
<dbReference type="InterPro" id="IPR013083">
    <property type="entry name" value="Znf_RING/FYVE/PHD"/>
</dbReference>
<accession>A0A2N5STA1</accession>
<keyword evidence="7" id="KW-1185">Reference proteome</keyword>
<evidence type="ECO:0000313" key="6">
    <source>
        <dbReference type="EMBL" id="PLW16441.1"/>
    </source>
</evidence>
<dbReference type="EMBL" id="PGCJ01000870">
    <property type="protein sequence ID" value="PLW16441.1"/>
    <property type="molecule type" value="Genomic_DNA"/>
</dbReference>
<dbReference type="SMART" id="SM00184">
    <property type="entry name" value="RING"/>
    <property type="match status" value="1"/>
</dbReference>
<proteinExistence type="predicted"/>
<evidence type="ECO:0000256" key="2">
    <source>
        <dbReference type="ARBA" id="ARBA00022771"/>
    </source>
</evidence>
<comment type="caution">
    <text evidence="6">The sequence shown here is derived from an EMBL/GenBank/DDBJ whole genome shotgun (WGS) entry which is preliminary data.</text>
</comment>
<feature type="domain" description="RING-type" evidence="5">
    <location>
        <begin position="149"/>
        <end position="196"/>
    </location>
</feature>
<sequence length="204" mass="23038">MDQNPNPGDMGTAQEREEYFAELFQEIYERLDRSSVASFHLTRMYFGLESAFSQLRRDPTREQFSDAEMESFLGSEEQIEVMVAEMDVETALLLRNLLAFADAEFSRLYGTTGDPPANQRLRDNVMDTLTPIDASSMVLTSSESNLSSCRICFETYAASDPVVALPCHPTHHFHRVCIETWFATLRGADYTCPTCRTVVQPPAP</sequence>
<keyword evidence="2 4" id="KW-0863">Zinc-finger</keyword>
<keyword evidence="3" id="KW-0862">Zinc</keyword>
<dbReference type="InterPro" id="IPR052788">
    <property type="entry name" value="RING-type_E3_ligase_ATL"/>
</dbReference>
<gene>
    <name evidence="6" type="ORF">PCANC_18960</name>
</gene>
<dbReference type="STRING" id="200324.A0A2N5STA1"/>
<dbReference type="InterPro" id="IPR001841">
    <property type="entry name" value="Znf_RING"/>
</dbReference>
<dbReference type="Pfam" id="PF13639">
    <property type="entry name" value="zf-RING_2"/>
    <property type="match status" value="1"/>
</dbReference>
<evidence type="ECO:0000256" key="3">
    <source>
        <dbReference type="ARBA" id="ARBA00022833"/>
    </source>
</evidence>
<dbReference type="OrthoDB" id="8062037at2759"/>
<organism evidence="6 7">
    <name type="scientific">Puccinia coronata f. sp. avenae</name>
    <dbReference type="NCBI Taxonomy" id="200324"/>
    <lineage>
        <taxon>Eukaryota</taxon>
        <taxon>Fungi</taxon>
        <taxon>Dikarya</taxon>
        <taxon>Basidiomycota</taxon>
        <taxon>Pucciniomycotina</taxon>
        <taxon>Pucciniomycetes</taxon>
        <taxon>Pucciniales</taxon>
        <taxon>Pucciniaceae</taxon>
        <taxon>Puccinia</taxon>
    </lineage>
</organism>
<dbReference type="GO" id="GO:0008270">
    <property type="term" value="F:zinc ion binding"/>
    <property type="evidence" value="ECO:0007669"/>
    <property type="project" value="UniProtKB-KW"/>
</dbReference>
<dbReference type="CDD" id="cd16448">
    <property type="entry name" value="RING-H2"/>
    <property type="match status" value="1"/>
</dbReference>
<dbReference type="AlphaFoldDB" id="A0A2N5STA1"/>
<dbReference type="SUPFAM" id="SSF57850">
    <property type="entry name" value="RING/U-box"/>
    <property type="match status" value="1"/>
</dbReference>
<keyword evidence="1" id="KW-0479">Metal-binding</keyword>
<dbReference type="SMART" id="SM00744">
    <property type="entry name" value="RINGv"/>
    <property type="match status" value="1"/>
</dbReference>